<dbReference type="EMBL" id="MNCJ02000320">
    <property type="protein sequence ID" value="KAF5806312.1"/>
    <property type="molecule type" value="Genomic_DNA"/>
</dbReference>
<comment type="caution">
    <text evidence="1">The sequence shown here is derived from an EMBL/GenBank/DDBJ whole genome shotgun (WGS) entry which is preliminary data.</text>
</comment>
<evidence type="ECO:0000313" key="2">
    <source>
        <dbReference type="Proteomes" id="UP000215914"/>
    </source>
</evidence>
<dbReference type="Gramene" id="mRNA:HanXRQr2_Chr05g0219891">
    <property type="protein sequence ID" value="CDS:HanXRQr2_Chr05g0219891.1"/>
    <property type="gene ID" value="HanXRQr2_Chr05g0219891"/>
</dbReference>
<evidence type="ECO:0000313" key="1">
    <source>
        <dbReference type="EMBL" id="KAF5806312.1"/>
    </source>
</evidence>
<dbReference type="Proteomes" id="UP000215914">
    <property type="component" value="Unassembled WGS sequence"/>
</dbReference>
<organism evidence="1 2">
    <name type="scientific">Helianthus annuus</name>
    <name type="common">Common sunflower</name>
    <dbReference type="NCBI Taxonomy" id="4232"/>
    <lineage>
        <taxon>Eukaryota</taxon>
        <taxon>Viridiplantae</taxon>
        <taxon>Streptophyta</taxon>
        <taxon>Embryophyta</taxon>
        <taxon>Tracheophyta</taxon>
        <taxon>Spermatophyta</taxon>
        <taxon>Magnoliopsida</taxon>
        <taxon>eudicotyledons</taxon>
        <taxon>Gunneridae</taxon>
        <taxon>Pentapetalae</taxon>
        <taxon>asterids</taxon>
        <taxon>campanulids</taxon>
        <taxon>Asterales</taxon>
        <taxon>Asteraceae</taxon>
        <taxon>Asteroideae</taxon>
        <taxon>Heliantheae alliance</taxon>
        <taxon>Heliantheae</taxon>
        <taxon>Helianthus</taxon>
    </lineage>
</organism>
<reference evidence="1" key="1">
    <citation type="journal article" date="2017" name="Nature">
        <title>The sunflower genome provides insights into oil metabolism, flowering and Asterid evolution.</title>
        <authorList>
            <person name="Badouin H."/>
            <person name="Gouzy J."/>
            <person name="Grassa C.J."/>
            <person name="Murat F."/>
            <person name="Staton S.E."/>
            <person name="Cottret L."/>
            <person name="Lelandais-Briere C."/>
            <person name="Owens G.L."/>
            <person name="Carrere S."/>
            <person name="Mayjonade B."/>
            <person name="Legrand L."/>
            <person name="Gill N."/>
            <person name="Kane N.C."/>
            <person name="Bowers J.E."/>
            <person name="Hubner S."/>
            <person name="Bellec A."/>
            <person name="Berard A."/>
            <person name="Berges H."/>
            <person name="Blanchet N."/>
            <person name="Boniface M.C."/>
            <person name="Brunel D."/>
            <person name="Catrice O."/>
            <person name="Chaidir N."/>
            <person name="Claudel C."/>
            <person name="Donnadieu C."/>
            <person name="Faraut T."/>
            <person name="Fievet G."/>
            <person name="Helmstetter N."/>
            <person name="King M."/>
            <person name="Knapp S.J."/>
            <person name="Lai Z."/>
            <person name="Le Paslier M.C."/>
            <person name="Lippi Y."/>
            <person name="Lorenzon L."/>
            <person name="Mandel J.R."/>
            <person name="Marage G."/>
            <person name="Marchand G."/>
            <person name="Marquand E."/>
            <person name="Bret-Mestries E."/>
            <person name="Morien E."/>
            <person name="Nambeesan S."/>
            <person name="Nguyen T."/>
            <person name="Pegot-Espagnet P."/>
            <person name="Pouilly N."/>
            <person name="Raftis F."/>
            <person name="Sallet E."/>
            <person name="Schiex T."/>
            <person name="Thomas J."/>
            <person name="Vandecasteele C."/>
            <person name="Vares D."/>
            <person name="Vear F."/>
            <person name="Vautrin S."/>
            <person name="Crespi M."/>
            <person name="Mangin B."/>
            <person name="Burke J.M."/>
            <person name="Salse J."/>
            <person name="Munos S."/>
            <person name="Vincourt P."/>
            <person name="Rieseberg L.H."/>
            <person name="Langlade N.B."/>
        </authorList>
    </citation>
    <scope>NUCLEOTIDE SEQUENCE</scope>
    <source>
        <tissue evidence="1">Leaves</tissue>
    </source>
</reference>
<keyword evidence="2" id="KW-1185">Reference proteome</keyword>
<accession>A0A9K3J0X5</accession>
<reference evidence="1" key="2">
    <citation type="submission" date="2020-06" db="EMBL/GenBank/DDBJ databases">
        <title>Helianthus annuus Genome sequencing and assembly Release 2.</title>
        <authorList>
            <person name="Gouzy J."/>
            <person name="Langlade N."/>
            <person name="Munos S."/>
        </authorList>
    </citation>
    <scope>NUCLEOTIDE SEQUENCE</scope>
    <source>
        <tissue evidence="1">Leaves</tissue>
    </source>
</reference>
<proteinExistence type="predicted"/>
<protein>
    <submittedName>
        <fullName evidence="1">Uncharacterized protein</fullName>
    </submittedName>
</protein>
<gene>
    <name evidence="1" type="ORF">HanXRQr2_Chr05g0219891</name>
</gene>
<name>A0A9K3J0X5_HELAN</name>
<sequence>MIVGLNSCCITHALRANHVICIGMLKDFWLSPKVNRSKAEGAGSIDAKIQGKDIIITETIVREVLKFEDQPHYPTSFERDKVMKALRKMSYEGDYPTVLKKLFPSYWRPLVHVFLPCISENKGVLDQLNQIQTSAMVALVNNWNCNFSTFVSENMKRMLENPK</sequence>
<dbReference type="AlphaFoldDB" id="A0A9K3J0X5"/>